<dbReference type="AlphaFoldDB" id="A0A2A5T4B8"/>
<sequence length="54" mass="6428">MSFFLFDDVIKSVARELVRHVFNFDFSSSLFYLKHLVLLPQVLKMNEVMFMPLS</sequence>
<protein>
    <submittedName>
        <fullName evidence="1">Uncharacterized protein</fullName>
    </submittedName>
</protein>
<accession>A0A2A5T4B8</accession>
<dbReference type="Proteomes" id="UP000219020">
    <property type="component" value="Unassembled WGS sequence"/>
</dbReference>
<name>A0A2A5T4B8_9GAMM</name>
<dbReference type="EMBL" id="NBYY01000013">
    <property type="protein sequence ID" value="PCS22996.1"/>
    <property type="molecule type" value="Genomic_DNA"/>
</dbReference>
<keyword evidence="2" id="KW-1185">Reference proteome</keyword>
<evidence type="ECO:0000313" key="1">
    <source>
        <dbReference type="EMBL" id="PCS22996.1"/>
    </source>
</evidence>
<evidence type="ECO:0000313" key="2">
    <source>
        <dbReference type="Proteomes" id="UP000219020"/>
    </source>
</evidence>
<organism evidence="1 2">
    <name type="scientific">Candidatus Enterovibrio escicola</name>
    <dbReference type="NCBI Taxonomy" id="1927127"/>
    <lineage>
        <taxon>Bacteria</taxon>
        <taxon>Pseudomonadati</taxon>
        <taxon>Pseudomonadota</taxon>
        <taxon>Gammaproteobacteria</taxon>
        <taxon>Vibrionales</taxon>
        <taxon>Vibrionaceae</taxon>
        <taxon>Enterovibrio</taxon>
    </lineage>
</organism>
<reference evidence="2" key="1">
    <citation type="submission" date="2017-04" db="EMBL/GenBank/DDBJ databases">
        <title>Genome evolution of the luminous symbionts of deep sea anglerfish.</title>
        <authorList>
            <person name="Hendry T.A."/>
        </authorList>
    </citation>
    <scope>NUCLEOTIDE SEQUENCE [LARGE SCALE GENOMIC DNA]</scope>
</reference>
<proteinExistence type="predicted"/>
<comment type="caution">
    <text evidence="1">The sequence shown here is derived from an EMBL/GenBank/DDBJ whole genome shotgun (WGS) entry which is preliminary data.</text>
</comment>
<gene>
    <name evidence="1" type="ORF">BTN49_1555</name>
</gene>